<dbReference type="Proteomes" id="UP000054976">
    <property type="component" value="Unassembled WGS sequence"/>
</dbReference>
<proteinExistence type="predicted"/>
<evidence type="ECO:0000313" key="2">
    <source>
        <dbReference type="Proteomes" id="UP000054976"/>
    </source>
</evidence>
<dbReference type="EMBL" id="BCNO01000003">
    <property type="protein sequence ID" value="GAQ95540.1"/>
    <property type="molecule type" value="Genomic_DNA"/>
</dbReference>
<comment type="caution">
    <text evidence="1">The sequence shown here is derived from an EMBL/GenBank/DDBJ whole genome shotgun (WGS) entry which is preliminary data.</text>
</comment>
<evidence type="ECO:0000313" key="1">
    <source>
        <dbReference type="EMBL" id="GAQ95540.1"/>
    </source>
</evidence>
<organism evidence="1 2">
    <name type="scientific">Thermodesulfovibrio aggregans</name>
    <dbReference type="NCBI Taxonomy" id="86166"/>
    <lineage>
        <taxon>Bacteria</taxon>
        <taxon>Pseudomonadati</taxon>
        <taxon>Nitrospirota</taxon>
        <taxon>Thermodesulfovibrionia</taxon>
        <taxon>Thermodesulfovibrionales</taxon>
        <taxon>Thermodesulfovibrionaceae</taxon>
        <taxon>Thermodesulfovibrio</taxon>
    </lineage>
</organism>
<dbReference type="OrthoDB" id="9780929at2"/>
<dbReference type="InterPro" id="IPR014942">
    <property type="entry name" value="AbiEii"/>
</dbReference>
<dbReference type="STRING" id="86166.TAGGR_312"/>
<keyword evidence="1" id="KW-0808">Transferase</keyword>
<gene>
    <name evidence="1" type="ORF">TAGGR_312</name>
</gene>
<dbReference type="GO" id="GO:0016740">
    <property type="term" value="F:transferase activity"/>
    <property type="evidence" value="ECO:0007669"/>
    <property type="project" value="UniProtKB-KW"/>
</dbReference>
<accession>A0A0U9HRT8</accession>
<sequence length="221" mass="26315">MQDLVKQEQFEIEVLDRLKSGKFLDVLIFTGGTMLRLCYGLNRYSLDLGFWLYKKIEFESYFNKLSEFLKTYYTVKDAENKFYTMLFEIKSRDYPGSLKIEIRKRIEKVKTETSIAYSRYSNKQVLVRTLALDEVMKSKIEAFLQRKEIRDVFDIEFLLKRGIELKATEEELREMLKIIASFKKSDYKVKLGSILEAEDRKYFASENFKILVMKIKGLIQQ</sequence>
<dbReference type="Gene3D" id="3.10.450.620">
    <property type="entry name" value="JHP933, nucleotidyltransferase-like core domain"/>
    <property type="match status" value="1"/>
</dbReference>
<dbReference type="Pfam" id="PF08843">
    <property type="entry name" value="AbiEii"/>
    <property type="match status" value="1"/>
</dbReference>
<dbReference type="AlphaFoldDB" id="A0A0U9HRT8"/>
<dbReference type="RefSeq" id="WP_059176976.1">
    <property type="nucleotide sequence ID" value="NZ_BCNO01000003.1"/>
</dbReference>
<name>A0A0U9HRT8_9BACT</name>
<reference evidence="2" key="1">
    <citation type="submission" date="2016-01" db="EMBL/GenBank/DDBJ databases">
        <title>Draft genome sequence of Thermodesulfovibrio aggregans strain TGE-P1.</title>
        <authorList>
            <person name="Sekiguchi Y."/>
            <person name="Ohashi A."/>
            <person name="Matsuura N."/>
            <person name="Tourlousse M.D."/>
        </authorList>
    </citation>
    <scope>NUCLEOTIDE SEQUENCE [LARGE SCALE GENOMIC DNA]</scope>
    <source>
        <strain evidence="2">TGE-P1</strain>
    </source>
</reference>
<protein>
    <submittedName>
        <fullName evidence="1">Nucleotidyl transferase AbiEii toxin, Type IV TA system</fullName>
    </submittedName>
</protein>
<keyword evidence="2" id="KW-1185">Reference proteome</keyword>